<accession>A0A9I9EJS3</accession>
<name>A0A9I9EJS3_CUCME</name>
<reference evidence="1" key="1">
    <citation type="submission" date="2023-03" db="UniProtKB">
        <authorList>
            <consortium name="EnsemblPlants"/>
        </authorList>
    </citation>
    <scope>IDENTIFICATION</scope>
</reference>
<dbReference type="AlphaFoldDB" id="A0A9I9EJS3"/>
<dbReference type="EnsemblPlants" id="MELO3C034724.2.1">
    <property type="protein sequence ID" value="MELO3C034724.2.1"/>
    <property type="gene ID" value="MELO3C034724.2"/>
</dbReference>
<organism evidence="1">
    <name type="scientific">Cucumis melo</name>
    <name type="common">Muskmelon</name>
    <dbReference type="NCBI Taxonomy" id="3656"/>
    <lineage>
        <taxon>Eukaryota</taxon>
        <taxon>Viridiplantae</taxon>
        <taxon>Streptophyta</taxon>
        <taxon>Embryophyta</taxon>
        <taxon>Tracheophyta</taxon>
        <taxon>Spermatophyta</taxon>
        <taxon>Magnoliopsida</taxon>
        <taxon>eudicotyledons</taxon>
        <taxon>Gunneridae</taxon>
        <taxon>Pentapetalae</taxon>
        <taxon>rosids</taxon>
        <taxon>fabids</taxon>
        <taxon>Cucurbitales</taxon>
        <taxon>Cucurbitaceae</taxon>
        <taxon>Benincaseae</taxon>
        <taxon>Cucumis</taxon>
    </lineage>
</organism>
<protein>
    <submittedName>
        <fullName evidence="1">Uncharacterized protein</fullName>
    </submittedName>
</protein>
<evidence type="ECO:0000313" key="1">
    <source>
        <dbReference type="EnsemblPlants" id="MELO3C034724.2.1"/>
    </source>
</evidence>
<proteinExistence type="predicted"/>
<dbReference type="Gramene" id="MELO3C034724.2.1">
    <property type="protein sequence ID" value="MELO3C034724.2.1"/>
    <property type="gene ID" value="MELO3C034724.2"/>
</dbReference>
<sequence length="69" mass="7375">ASLLSIEISGENLPPSVEAATVTLVLFQASEVLTAIVASPQTQPLPSRSLIRMELVAPSILLRSRLLHQ</sequence>